<gene>
    <name evidence="1" type="ORF">Gohar_008266</name>
</gene>
<dbReference type="EMBL" id="JABFAD010000005">
    <property type="protein sequence ID" value="MBA0797584.1"/>
    <property type="molecule type" value="Genomic_DNA"/>
</dbReference>
<name>A0A7J9GKD4_9ROSI</name>
<evidence type="ECO:0000313" key="1">
    <source>
        <dbReference type="EMBL" id="MBA0797584.1"/>
    </source>
</evidence>
<keyword evidence="2" id="KW-1185">Reference proteome</keyword>
<dbReference type="OrthoDB" id="1880850at2759"/>
<protein>
    <submittedName>
        <fullName evidence="1">Uncharacterized protein</fullName>
    </submittedName>
</protein>
<sequence length="48" mass="5469">MFGVIVMGPVAVLSWMPGFQSMQTRILFNDAFSKGLQMFKIITHKVHQ</sequence>
<evidence type="ECO:0000313" key="2">
    <source>
        <dbReference type="Proteomes" id="UP000593560"/>
    </source>
</evidence>
<reference evidence="1 2" key="1">
    <citation type="journal article" date="2019" name="Genome Biol. Evol.">
        <title>Insights into the evolution of the New World diploid cottons (Gossypium, subgenus Houzingenia) based on genome sequencing.</title>
        <authorList>
            <person name="Grover C.E."/>
            <person name="Arick M.A. 2nd"/>
            <person name="Thrash A."/>
            <person name="Conover J.L."/>
            <person name="Sanders W.S."/>
            <person name="Peterson D.G."/>
            <person name="Frelichowski J.E."/>
            <person name="Scheffler J.A."/>
            <person name="Scheffler B.E."/>
            <person name="Wendel J.F."/>
        </authorList>
    </citation>
    <scope>NUCLEOTIDE SEQUENCE [LARGE SCALE GENOMIC DNA]</scope>
    <source>
        <strain evidence="1">0</strain>
        <tissue evidence="1">Leaf</tissue>
    </source>
</reference>
<dbReference type="AlphaFoldDB" id="A0A7J9GKD4"/>
<accession>A0A7J9GKD4</accession>
<proteinExistence type="predicted"/>
<dbReference type="Proteomes" id="UP000593560">
    <property type="component" value="Unassembled WGS sequence"/>
</dbReference>
<comment type="caution">
    <text evidence="1">The sequence shown here is derived from an EMBL/GenBank/DDBJ whole genome shotgun (WGS) entry which is preliminary data.</text>
</comment>
<organism evidence="1 2">
    <name type="scientific">Gossypium harknessii</name>
    <dbReference type="NCBI Taxonomy" id="34285"/>
    <lineage>
        <taxon>Eukaryota</taxon>
        <taxon>Viridiplantae</taxon>
        <taxon>Streptophyta</taxon>
        <taxon>Embryophyta</taxon>
        <taxon>Tracheophyta</taxon>
        <taxon>Spermatophyta</taxon>
        <taxon>Magnoliopsida</taxon>
        <taxon>eudicotyledons</taxon>
        <taxon>Gunneridae</taxon>
        <taxon>Pentapetalae</taxon>
        <taxon>rosids</taxon>
        <taxon>malvids</taxon>
        <taxon>Malvales</taxon>
        <taxon>Malvaceae</taxon>
        <taxon>Malvoideae</taxon>
        <taxon>Gossypium</taxon>
    </lineage>
</organism>